<dbReference type="PANTHER" id="PTHR43133:SF39">
    <property type="entry name" value="SIMILAR TO RNA POLYMERASE SIGMA-E FACTOR"/>
    <property type="match status" value="1"/>
</dbReference>
<dbReference type="InterPro" id="IPR013324">
    <property type="entry name" value="RNA_pol_sigma_r3/r4-like"/>
</dbReference>
<dbReference type="RefSeq" id="WP_148040928.1">
    <property type="nucleotide sequence ID" value="NZ_RIBS01000002.1"/>
</dbReference>
<dbReference type="InterPro" id="IPR039425">
    <property type="entry name" value="RNA_pol_sigma-70-like"/>
</dbReference>
<dbReference type="InterPro" id="IPR013325">
    <property type="entry name" value="RNA_pol_sigma_r2"/>
</dbReference>
<dbReference type="EMBL" id="RIBS01000002">
    <property type="protein sequence ID" value="RNF85031.1"/>
    <property type="molecule type" value="Genomic_DNA"/>
</dbReference>
<dbReference type="NCBIfam" id="TIGR02999">
    <property type="entry name" value="Sig-70_X6"/>
    <property type="match status" value="1"/>
</dbReference>
<dbReference type="Gene3D" id="1.10.10.10">
    <property type="entry name" value="Winged helix-like DNA-binding domain superfamily/Winged helix DNA-binding domain"/>
    <property type="match status" value="1"/>
</dbReference>
<dbReference type="NCBIfam" id="TIGR02937">
    <property type="entry name" value="sigma70-ECF"/>
    <property type="match status" value="1"/>
</dbReference>
<evidence type="ECO:0000256" key="1">
    <source>
        <dbReference type="ARBA" id="ARBA00010641"/>
    </source>
</evidence>
<protein>
    <submittedName>
        <fullName evidence="6">Sigma-70 family RNA polymerase sigma factor</fullName>
    </submittedName>
</protein>
<evidence type="ECO:0000313" key="7">
    <source>
        <dbReference type="Proteomes" id="UP000267049"/>
    </source>
</evidence>
<name>A0A3M8SUM7_9GAMM</name>
<evidence type="ECO:0000313" key="6">
    <source>
        <dbReference type="EMBL" id="RNF85031.1"/>
    </source>
</evidence>
<dbReference type="GO" id="GO:0006352">
    <property type="term" value="P:DNA-templated transcription initiation"/>
    <property type="evidence" value="ECO:0007669"/>
    <property type="project" value="InterPro"/>
</dbReference>
<reference evidence="6 7" key="1">
    <citation type="submission" date="2018-11" db="EMBL/GenBank/DDBJ databases">
        <title>Lysobacter cryohumiis sp. nov., isolated from soil in the Tianshan Mountains, Xinjiang, China.</title>
        <authorList>
            <person name="Luo Y."/>
            <person name="Sheng H."/>
        </authorList>
    </citation>
    <scope>NUCLEOTIDE SEQUENCE [LARGE SCALE GENOMIC DNA]</scope>
    <source>
        <strain evidence="6 7">ZS60</strain>
    </source>
</reference>
<dbReference type="Proteomes" id="UP000267049">
    <property type="component" value="Unassembled WGS sequence"/>
</dbReference>
<dbReference type="InterPro" id="IPR036388">
    <property type="entry name" value="WH-like_DNA-bd_sf"/>
</dbReference>
<comment type="similarity">
    <text evidence="1">Belongs to the sigma-70 factor family. ECF subfamily.</text>
</comment>
<keyword evidence="3" id="KW-0731">Sigma factor</keyword>
<gene>
    <name evidence="6" type="ORF">EER27_04375</name>
</gene>
<sequence>MHDNATTGHDATVLVQRWSAGDAQALDQLLPMVYSELRAIANRELRGHRGHDTLQPTALVNDVFLRLLGAEQPQQLHSRAHLFNTAARIMRQLLVDRARKAASDKHGGQWRRDDFTLALNLPIPDDTRLPELDDALRELATIDERMAKVVELRYFVGLSVAEVATLLDVEERTIYRDWAAARAWLRERLED</sequence>
<evidence type="ECO:0000256" key="3">
    <source>
        <dbReference type="ARBA" id="ARBA00023082"/>
    </source>
</evidence>
<organism evidence="6 7">
    <name type="scientific">Montanilutibacter psychrotolerans</name>
    <dbReference type="NCBI Taxonomy" id="1327343"/>
    <lineage>
        <taxon>Bacteria</taxon>
        <taxon>Pseudomonadati</taxon>
        <taxon>Pseudomonadota</taxon>
        <taxon>Gammaproteobacteria</taxon>
        <taxon>Lysobacterales</taxon>
        <taxon>Lysobacteraceae</taxon>
        <taxon>Montanilutibacter</taxon>
    </lineage>
</organism>
<evidence type="ECO:0000259" key="5">
    <source>
        <dbReference type="Pfam" id="PF07638"/>
    </source>
</evidence>
<comment type="caution">
    <text evidence="6">The sequence shown here is derived from an EMBL/GenBank/DDBJ whole genome shotgun (WGS) entry which is preliminary data.</text>
</comment>
<dbReference type="OrthoDB" id="6023540at2"/>
<evidence type="ECO:0000256" key="2">
    <source>
        <dbReference type="ARBA" id="ARBA00023015"/>
    </source>
</evidence>
<keyword evidence="2" id="KW-0805">Transcription regulation</keyword>
<feature type="domain" description="RNA polymerase sigma-70 ECF-like HTH" evidence="5">
    <location>
        <begin position="10"/>
        <end position="190"/>
    </location>
</feature>
<dbReference type="AlphaFoldDB" id="A0A3M8SUM7"/>
<accession>A0A3M8SUM7</accession>
<dbReference type="InterPro" id="IPR053812">
    <property type="entry name" value="HTH_Sigma70_ECF-like"/>
</dbReference>
<dbReference type="SUPFAM" id="SSF88946">
    <property type="entry name" value="Sigma2 domain of RNA polymerase sigma factors"/>
    <property type="match status" value="1"/>
</dbReference>
<proteinExistence type="inferred from homology"/>
<dbReference type="SUPFAM" id="SSF88659">
    <property type="entry name" value="Sigma3 and sigma4 domains of RNA polymerase sigma factors"/>
    <property type="match status" value="1"/>
</dbReference>
<keyword evidence="7" id="KW-1185">Reference proteome</keyword>
<dbReference type="GO" id="GO:0016987">
    <property type="term" value="F:sigma factor activity"/>
    <property type="evidence" value="ECO:0007669"/>
    <property type="project" value="UniProtKB-KW"/>
</dbReference>
<dbReference type="Pfam" id="PF07638">
    <property type="entry name" value="Sigma70_ECF"/>
    <property type="match status" value="1"/>
</dbReference>
<evidence type="ECO:0000256" key="4">
    <source>
        <dbReference type="ARBA" id="ARBA00023163"/>
    </source>
</evidence>
<dbReference type="PANTHER" id="PTHR43133">
    <property type="entry name" value="RNA POLYMERASE ECF-TYPE SIGMA FACTO"/>
    <property type="match status" value="1"/>
</dbReference>
<keyword evidence="4" id="KW-0804">Transcription</keyword>
<dbReference type="Gene3D" id="1.10.1740.10">
    <property type="match status" value="1"/>
</dbReference>
<dbReference type="InterPro" id="IPR011517">
    <property type="entry name" value="RNA_pol_sigma70_ECF-like"/>
</dbReference>
<dbReference type="InterPro" id="IPR014284">
    <property type="entry name" value="RNA_pol_sigma-70_dom"/>
</dbReference>